<evidence type="ECO:0008006" key="2">
    <source>
        <dbReference type="Google" id="ProtNLM"/>
    </source>
</evidence>
<accession>A0A6L2L245</accession>
<name>A0A6L2L245_TANCI</name>
<organism evidence="1">
    <name type="scientific">Tanacetum cinerariifolium</name>
    <name type="common">Dalmatian daisy</name>
    <name type="synonym">Chrysanthemum cinerariifolium</name>
    <dbReference type="NCBI Taxonomy" id="118510"/>
    <lineage>
        <taxon>Eukaryota</taxon>
        <taxon>Viridiplantae</taxon>
        <taxon>Streptophyta</taxon>
        <taxon>Embryophyta</taxon>
        <taxon>Tracheophyta</taxon>
        <taxon>Spermatophyta</taxon>
        <taxon>Magnoliopsida</taxon>
        <taxon>eudicotyledons</taxon>
        <taxon>Gunneridae</taxon>
        <taxon>Pentapetalae</taxon>
        <taxon>asterids</taxon>
        <taxon>campanulids</taxon>
        <taxon>Asterales</taxon>
        <taxon>Asteraceae</taxon>
        <taxon>Asteroideae</taxon>
        <taxon>Anthemideae</taxon>
        <taxon>Anthemidinae</taxon>
        <taxon>Tanacetum</taxon>
    </lineage>
</organism>
<evidence type="ECO:0000313" key="1">
    <source>
        <dbReference type="EMBL" id="GEU55961.1"/>
    </source>
</evidence>
<dbReference type="EMBL" id="BKCJ010003581">
    <property type="protein sequence ID" value="GEU55961.1"/>
    <property type="molecule type" value="Genomic_DNA"/>
</dbReference>
<protein>
    <recommendedName>
        <fullName evidence="2">Integrase, catalytic region, zinc finger, CCHC-type, peptidase aspartic, catalytic</fullName>
    </recommendedName>
</protein>
<proteinExistence type="predicted"/>
<sequence length="190" mass="22025">MQKYTRFNAQSFHDAMSCNMDSIGKYMREIILHQQRTSQLLKQKKLMQTQEDHSNLIQALNVDSLKVDLVFIQNTCSEKEDSNSETASSKSVKESSLDYATKDVHVFKYKIQMIDMYFVKYTGIKVKHFKDTLLQHMGNVKKSIAKRTCHLRQYDRRVNKRQLQMQESKIDTGKAVDADLVVTESSGTES</sequence>
<reference evidence="1" key="1">
    <citation type="journal article" date="2019" name="Sci. Rep.">
        <title>Draft genome of Tanacetum cinerariifolium, the natural source of mosquito coil.</title>
        <authorList>
            <person name="Yamashiro T."/>
            <person name="Shiraishi A."/>
            <person name="Satake H."/>
            <person name="Nakayama K."/>
        </authorList>
    </citation>
    <scope>NUCLEOTIDE SEQUENCE</scope>
</reference>
<comment type="caution">
    <text evidence="1">The sequence shown here is derived from an EMBL/GenBank/DDBJ whole genome shotgun (WGS) entry which is preliminary data.</text>
</comment>
<dbReference type="AlphaFoldDB" id="A0A6L2L245"/>
<gene>
    <name evidence="1" type="ORF">Tci_027939</name>
</gene>